<dbReference type="AlphaFoldDB" id="A0AAD6VGW6"/>
<organism evidence="1 2">
    <name type="scientific">Mycena pura</name>
    <dbReference type="NCBI Taxonomy" id="153505"/>
    <lineage>
        <taxon>Eukaryota</taxon>
        <taxon>Fungi</taxon>
        <taxon>Dikarya</taxon>
        <taxon>Basidiomycota</taxon>
        <taxon>Agaricomycotina</taxon>
        <taxon>Agaricomycetes</taxon>
        <taxon>Agaricomycetidae</taxon>
        <taxon>Agaricales</taxon>
        <taxon>Marasmiineae</taxon>
        <taxon>Mycenaceae</taxon>
        <taxon>Mycena</taxon>
    </lineage>
</organism>
<accession>A0AAD6VGW6</accession>
<evidence type="ECO:0000313" key="2">
    <source>
        <dbReference type="Proteomes" id="UP001219525"/>
    </source>
</evidence>
<name>A0AAD6VGW6_9AGAR</name>
<evidence type="ECO:0000313" key="1">
    <source>
        <dbReference type="EMBL" id="KAJ7212549.1"/>
    </source>
</evidence>
<gene>
    <name evidence="1" type="ORF">GGX14DRAFT_620755</name>
</gene>
<dbReference type="EMBL" id="JARJCW010000023">
    <property type="protein sequence ID" value="KAJ7212549.1"/>
    <property type="molecule type" value="Genomic_DNA"/>
</dbReference>
<comment type="caution">
    <text evidence="1">The sequence shown here is derived from an EMBL/GenBank/DDBJ whole genome shotgun (WGS) entry which is preliminary data.</text>
</comment>
<protein>
    <submittedName>
        <fullName evidence="1">Uncharacterized protein</fullName>
    </submittedName>
</protein>
<reference evidence="1" key="1">
    <citation type="submission" date="2023-03" db="EMBL/GenBank/DDBJ databases">
        <title>Massive genome expansion in bonnet fungi (Mycena s.s.) driven by repeated elements and novel gene families across ecological guilds.</title>
        <authorList>
            <consortium name="Lawrence Berkeley National Laboratory"/>
            <person name="Harder C.B."/>
            <person name="Miyauchi S."/>
            <person name="Viragh M."/>
            <person name="Kuo A."/>
            <person name="Thoen E."/>
            <person name="Andreopoulos B."/>
            <person name="Lu D."/>
            <person name="Skrede I."/>
            <person name="Drula E."/>
            <person name="Henrissat B."/>
            <person name="Morin E."/>
            <person name="Kohler A."/>
            <person name="Barry K."/>
            <person name="LaButti K."/>
            <person name="Morin E."/>
            <person name="Salamov A."/>
            <person name="Lipzen A."/>
            <person name="Mereny Z."/>
            <person name="Hegedus B."/>
            <person name="Baldrian P."/>
            <person name="Stursova M."/>
            <person name="Weitz H."/>
            <person name="Taylor A."/>
            <person name="Grigoriev I.V."/>
            <person name="Nagy L.G."/>
            <person name="Martin F."/>
            <person name="Kauserud H."/>
        </authorList>
    </citation>
    <scope>NUCLEOTIDE SEQUENCE</scope>
    <source>
        <strain evidence="1">9144</strain>
    </source>
</reference>
<keyword evidence="2" id="KW-1185">Reference proteome</keyword>
<proteinExistence type="predicted"/>
<dbReference type="Proteomes" id="UP001219525">
    <property type="component" value="Unassembled WGS sequence"/>
</dbReference>
<sequence>MATPAGPLWPHFSSHCSIVCGFPASVISPAAHPSARSEDWLGIPRWFLKRLSDAAAGAETRRSTWEPMEPVTGDIHNTGQHINIGVISSNVVGMGLAKLRSPVQVLQYTRWVPRGSLWRAQQCRLRQRAELLVCRRGCAVAVQLPQHTSHYRRVTVLYMKDCRRVPQTAADLCEPHSRNCGTFTPTAAATAVYIKLAHVRHNSINDVKAGSFTSNETNNLAEAEYDASGVVNILSAAAQPQMHICGTANLEATPAITAAFLYRTYGFVDRRSQPAFLGYTWTVTSGYSFTSLSLPVPGMSCYSGRRCLRVGHWRGFSRLPIGPSQSREPVRYTPSILNKLT</sequence>